<feature type="domain" description="HupH hydrogenase expression protein C-terminal" evidence="2">
    <location>
        <begin position="162"/>
        <end position="276"/>
    </location>
</feature>
<accession>A0A2W4SZF8</accession>
<dbReference type="InterPro" id="IPR038527">
    <property type="entry name" value="HupH_C_sf"/>
</dbReference>
<gene>
    <name evidence="3" type="ORF">DM484_13455</name>
</gene>
<protein>
    <submittedName>
        <fullName evidence="3">Hydrogenase expression/formation protein</fullName>
    </submittedName>
</protein>
<evidence type="ECO:0000313" key="4">
    <source>
        <dbReference type="Proteomes" id="UP000249396"/>
    </source>
</evidence>
<comment type="caution">
    <text evidence="3">The sequence shown here is derived from an EMBL/GenBank/DDBJ whole genome shotgun (WGS) entry which is preliminary data.</text>
</comment>
<sequence length="280" mass="30923">MLDNHPPIAVKPADPVRPFDDPECVYVALPEAMRTFAPPSVRDWRQNPEGKAILSQLVVGLESSHQGKESTTVSLSGHEPDTCQFIEQILGEGEISILADKPRERLTICEAVFAGVWRVKHYQNGYLAQSYLETGPFPAILAEWSATQGSPASLPTVFPDNLMNAPALLYEIFTKSKDFAYGCEEAINLNLLPLTSEDMLFLVECLGLSGISILSKGYGDCRIRRTRLPNVWWVQYFNSPGQLILNTLEITALPKVVMAAPEDFEDSASRLGEVLAELEA</sequence>
<dbReference type="AlphaFoldDB" id="A0A2W4SZF8"/>
<name>A0A2W4SZF8_9GAMM</name>
<evidence type="ECO:0000259" key="2">
    <source>
        <dbReference type="Pfam" id="PF04809"/>
    </source>
</evidence>
<reference evidence="3 4" key="1">
    <citation type="journal article" date="2018" name="Aquat. Microb. Ecol.">
        <title>Gammaproteobacterial methanotrophs dominate.</title>
        <authorList>
            <person name="Rissanen A.J."/>
            <person name="Saarenheimo J."/>
            <person name="Tiirola M."/>
            <person name="Peura S."/>
            <person name="Aalto S.L."/>
            <person name="Karvinen A."/>
            <person name="Nykanen H."/>
        </authorList>
    </citation>
    <scope>NUCLEOTIDE SEQUENCE [LARGE SCALE GENOMIC DNA]</scope>
    <source>
        <strain evidence="3">AMbin10</strain>
    </source>
</reference>
<comment type="similarity">
    <text evidence="1">Belongs to the HupH/HyaF family.</text>
</comment>
<dbReference type="EMBL" id="QJPH01000325">
    <property type="protein sequence ID" value="PZN78034.1"/>
    <property type="molecule type" value="Genomic_DNA"/>
</dbReference>
<feature type="domain" description="HupH hydrogenase expression protein C-terminal" evidence="2">
    <location>
        <begin position="50"/>
        <end position="141"/>
    </location>
</feature>
<dbReference type="InterPro" id="IPR006894">
    <property type="entry name" value="HupH_Hydgase_express_prot_C"/>
</dbReference>
<organism evidence="3 4">
    <name type="scientific">Candidatus Methylumidiphilus alinenensis</name>
    <dbReference type="NCBI Taxonomy" id="2202197"/>
    <lineage>
        <taxon>Bacteria</taxon>
        <taxon>Pseudomonadati</taxon>
        <taxon>Pseudomonadota</taxon>
        <taxon>Gammaproteobacteria</taxon>
        <taxon>Methylococcales</taxon>
        <taxon>Candidatus Methylumidiphilus</taxon>
    </lineage>
</organism>
<dbReference type="Pfam" id="PF04809">
    <property type="entry name" value="HupH_C"/>
    <property type="match status" value="2"/>
</dbReference>
<evidence type="ECO:0000256" key="1">
    <source>
        <dbReference type="ARBA" id="ARBA00010832"/>
    </source>
</evidence>
<evidence type="ECO:0000313" key="3">
    <source>
        <dbReference type="EMBL" id="PZN78034.1"/>
    </source>
</evidence>
<dbReference type="Gene3D" id="3.30.1370.140">
    <property type="entry name" value="HupH hydrogenase expression protein, C-terminal domain"/>
    <property type="match status" value="2"/>
</dbReference>
<dbReference type="Proteomes" id="UP000249396">
    <property type="component" value="Unassembled WGS sequence"/>
</dbReference>
<proteinExistence type="inferred from homology"/>